<organism evidence="2 3">
    <name type="scientific">Ditylenchus dipsaci</name>
    <dbReference type="NCBI Taxonomy" id="166011"/>
    <lineage>
        <taxon>Eukaryota</taxon>
        <taxon>Metazoa</taxon>
        <taxon>Ecdysozoa</taxon>
        <taxon>Nematoda</taxon>
        <taxon>Chromadorea</taxon>
        <taxon>Rhabditida</taxon>
        <taxon>Tylenchina</taxon>
        <taxon>Tylenchomorpha</taxon>
        <taxon>Sphaerularioidea</taxon>
        <taxon>Anguinidae</taxon>
        <taxon>Anguininae</taxon>
        <taxon>Ditylenchus</taxon>
    </lineage>
</organism>
<dbReference type="WBParaSite" id="jg9948.1">
    <property type="protein sequence ID" value="jg9948.1"/>
    <property type="gene ID" value="jg9948"/>
</dbReference>
<name>A0A915ESE5_9BILA</name>
<protein>
    <submittedName>
        <fullName evidence="3">Uncharacterized protein</fullName>
    </submittedName>
</protein>
<accession>A0A915ESE5</accession>
<evidence type="ECO:0000313" key="3">
    <source>
        <dbReference type="WBParaSite" id="jg9948.1"/>
    </source>
</evidence>
<feature type="compositionally biased region" description="Basic and acidic residues" evidence="1">
    <location>
        <begin position="250"/>
        <end position="260"/>
    </location>
</feature>
<keyword evidence="2" id="KW-1185">Reference proteome</keyword>
<evidence type="ECO:0000313" key="2">
    <source>
        <dbReference type="Proteomes" id="UP000887574"/>
    </source>
</evidence>
<evidence type="ECO:0000256" key="1">
    <source>
        <dbReference type="SAM" id="MobiDB-lite"/>
    </source>
</evidence>
<feature type="compositionally biased region" description="Basic residues" evidence="1">
    <location>
        <begin position="240"/>
        <end position="249"/>
    </location>
</feature>
<proteinExistence type="predicted"/>
<dbReference type="Proteomes" id="UP000887574">
    <property type="component" value="Unplaced"/>
</dbReference>
<reference evidence="3" key="1">
    <citation type="submission" date="2022-11" db="UniProtKB">
        <authorList>
            <consortium name="WormBaseParasite"/>
        </authorList>
    </citation>
    <scope>IDENTIFICATION</scope>
</reference>
<feature type="compositionally biased region" description="Basic and acidic residues" evidence="1">
    <location>
        <begin position="132"/>
        <end position="152"/>
    </location>
</feature>
<feature type="compositionally biased region" description="Basic and acidic residues" evidence="1">
    <location>
        <begin position="188"/>
        <end position="208"/>
    </location>
</feature>
<feature type="region of interest" description="Disordered" evidence="1">
    <location>
        <begin position="132"/>
        <end position="260"/>
    </location>
</feature>
<sequence>MEARIDACLGQVDSSPDELEAYRRKSSCPLFAIFIVINLRETSKDESLFFIISSSIYSSSLPDNIDRSIARLLHLVKSSLLVSSRPEAAHQISSAVVDKFSHKDSSSCISARSSLSKCPKQCLWARRWRRGRDGDAKEEGNEVEDTDQKPEGAEAEEASPGETGAADTEGGDDKADAAADPVEGDGETDTKDEAPKEKAKEENEEAKPVKAAAKPKVQKKSIDTHSAAVPSHTDKEVSGKKGKTLMVKRRVVDLKTPKRK</sequence>
<dbReference type="AlphaFoldDB" id="A0A915ESE5"/>